<protein>
    <submittedName>
        <fullName evidence="1">Citrate synthase</fullName>
    </submittedName>
</protein>
<dbReference type="SUPFAM" id="SSF48256">
    <property type="entry name" value="Citrate synthase"/>
    <property type="match status" value="1"/>
</dbReference>
<dbReference type="Gene3D" id="1.10.580.10">
    <property type="entry name" value="Citrate Synthase, domain 1"/>
    <property type="match status" value="1"/>
</dbReference>
<dbReference type="GO" id="GO:0046912">
    <property type="term" value="F:acyltransferase activity, acyl groups converted into alkyl on transfer"/>
    <property type="evidence" value="ECO:0007669"/>
    <property type="project" value="InterPro"/>
</dbReference>
<dbReference type="InterPro" id="IPR002020">
    <property type="entry name" value="Citrate_synthase"/>
</dbReference>
<dbReference type="InterPro" id="IPR036969">
    <property type="entry name" value="Citrate_synthase_sf"/>
</dbReference>
<proteinExistence type="predicted"/>
<reference evidence="1 2" key="1">
    <citation type="submission" date="2016-11" db="EMBL/GenBank/DDBJ databases">
        <authorList>
            <person name="Jaros S."/>
            <person name="Januszkiewicz K."/>
            <person name="Wedrychowicz H."/>
        </authorList>
    </citation>
    <scope>NUCLEOTIDE SEQUENCE [LARGE SCALE GENOMIC DNA]</scope>
    <source>
        <strain evidence="1 2">OK807</strain>
    </source>
</reference>
<dbReference type="AlphaFoldDB" id="A0A1K2B5A6"/>
<dbReference type="Pfam" id="PF00285">
    <property type="entry name" value="Citrate_synt"/>
    <property type="match status" value="1"/>
</dbReference>
<dbReference type="Proteomes" id="UP000181909">
    <property type="component" value="Unassembled WGS sequence"/>
</dbReference>
<name>A0A1K2B5A6_STRAR</name>
<dbReference type="STRING" id="1893.SAMN02787144_100820"/>
<evidence type="ECO:0000313" key="2">
    <source>
        <dbReference type="Proteomes" id="UP000181909"/>
    </source>
</evidence>
<organism evidence="1 2">
    <name type="scientific">Streptomyces atratus</name>
    <dbReference type="NCBI Taxonomy" id="1893"/>
    <lineage>
        <taxon>Bacteria</taxon>
        <taxon>Bacillati</taxon>
        <taxon>Actinomycetota</taxon>
        <taxon>Actinomycetes</taxon>
        <taxon>Kitasatosporales</taxon>
        <taxon>Streptomycetaceae</taxon>
        <taxon>Streptomyces</taxon>
    </lineage>
</organism>
<accession>A0A1K2B5A6</accession>
<sequence>MGAPVEALAAARRAVDALPAHSGSTDRLRVAVVAAATGDPLRFDLSREAVLAAARSLVPTLVGALPVAAGAPSAADGTEEAPDTSGARLARQLWPKLTARPADEPSVAALDAALALLIDHDLAASTLAARVAASAPGARCALGLLRHVRGGR</sequence>
<dbReference type="EMBL" id="FPJO01000008">
    <property type="protein sequence ID" value="SFX93536.1"/>
    <property type="molecule type" value="Genomic_DNA"/>
</dbReference>
<dbReference type="InterPro" id="IPR016142">
    <property type="entry name" value="Citrate_synth-like_lrg_a-sub"/>
</dbReference>
<gene>
    <name evidence="1" type="ORF">SAMN02787144_100820</name>
</gene>
<evidence type="ECO:0000313" key="1">
    <source>
        <dbReference type="EMBL" id="SFX93536.1"/>
    </source>
</evidence>